<proteinExistence type="predicted"/>
<dbReference type="AlphaFoldDB" id="A0A2S5GZC8"/>
<dbReference type="InterPro" id="IPR010451">
    <property type="entry name" value="Acetoacetate_decarboxylase"/>
</dbReference>
<reference evidence="1 2" key="1">
    <citation type="submission" date="2018-02" db="EMBL/GenBank/DDBJ databases">
        <title>Draft Genome of Achromobacter spanius stain 6.</title>
        <authorList>
            <person name="Gunasekera T.S."/>
            <person name="Radwan O."/>
            <person name="Ruiz O.N."/>
        </authorList>
    </citation>
    <scope>NUCLEOTIDE SEQUENCE [LARGE SCALE GENOMIC DNA]</scope>
    <source>
        <strain evidence="1 2">6</strain>
    </source>
</reference>
<evidence type="ECO:0008006" key="3">
    <source>
        <dbReference type="Google" id="ProtNLM"/>
    </source>
</evidence>
<accession>A0A2S5GZC8</accession>
<dbReference type="Proteomes" id="UP000239990">
    <property type="component" value="Unassembled WGS sequence"/>
</dbReference>
<dbReference type="EMBL" id="PREU01000001">
    <property type="protein sequence ID" value="PPA78151.1"/>
    <property type="molecule type" value="Genomic_DNA"/>
</dbReference>
<sequence>MSTPAATPFPRAPWSLRGSAMISVWRVPLDALPVAAANGARLVSLGRQALCATVWARYEPGGTLAYNELLFAVAVQSFGIVAPACTVGPIWVDDEAAAAGGRTLWGIPKRMGVFQAGSSDGPSPGFADGAMASITVDGRRVATLQYEPPSRLQVPVRLPIWTVQDGDSGPIRTRCMLRGRMSRGAGRWFFEPDGPLSFLAGREPLASARLESLSARFGL</sequence>
<dbReference type="GO" id="GO:0016829">
    <property type="term" value="F:lyase activity"/>
    <property type="evidence" value="ECO:0007669"/>
    <property type="project" value="InterPro"/>
</dbReference>
<name>A0A2S5GZC8_9BURK</name>
<dbReference type="RefSeq" id="WP_104142105.1">
    <property type="nucleotide sequence ID" value="NZ_PREU01000001.1"/>
</dbReference>
<dbReference type="Pfam" id="PF06314">
    <property type="entry name" value="ADC"/>
    <property type="match status" value="1"/>
</dbReference>
<evidence type="ECO:0000313" key="1">
    <source>
        <dbReference type="EMBL" id="PPA78151.1"/>
    </source>
</evidence>
<evidence type="ECO:0000313" key="2">
    <source>
        <dbReference type="Proteomes" id="UP000239990"/>
    </source>
</evidence>
<comment type="caution">
    <text evidence="1">The sequence shown here is derived from an EMBL/GenBank/DDBJ whole genome shotgun (WGS) entry which is preliminary data.</text>
</comment>
<dbReference type="SUPFAM" id="SSF160104">
    <property type="entry name" value="Acetoacetate decarboxylase-like"/>
    <property type="match status" value="1"/>
</dbReference>
<organism evidence="1 2">
    <name type="scientific">Achromobacter spanius</name>
    <dbReference type="NCBI Taxonomy" id="217203"/>
    <lineage>
        <taxon>Bacteria</taxon>
        <taxon>Pseudomonadati</taxon>
        <taxon>Pseudomonadota</taxon>
        <taxon>Betaproteobacteria</taxon>
        <taxon>Burkholderiales</taxon>
        <taxon>Alcaligenaceae</taxon>
        <taxon>Achromobacter</taxon>
    </lineage>
</organism>
<gene>
    <name evidence="1" type="ORF">C4E15_02390</name>
</gene>
<dbReference type="Gene3D" id="2.40.400.10">
    <property type="entry name" value="Acetoacetate decarboxylase-like"/>
    <property type="match status" value="1"/>
</dbReference>
<protein>
    <recommendedName>
        <fullName evidence="3">Acetoacetate decarboxylase</fullName>
    </recommendedName>
</protein>
<dbReference type="InterPro" id="IPR023375">
    <property type="entry name" value="ADC_dom_sf"/>
</dbReference>
<dbReference type="OrthoDB" id="323772at2"/>